<feature type="transmembrane region" description="Helical" evidence="8">
    <location>
        <begin position="294"/>
        <end position="318"/>
    </location>
</feature>
<feature type="transmembrane region" description="Helical" evidence="8">
    <location>
        <begin position="185"/>
        <end position="204"/>
    </location>
</feature>
<evidence type="ECO:0000313" key="9">
    <source>
        <dbReference type="EMBL" id="PHK99258.1"/>
    </source>
</evidence>
<feature type="transmembrane region" description="Helical" evidence="8">
    <location>
        <begin position="125"/>
        <end position="148"/>
    </location>
</feature>
<keyword evidence="2" id="KW-1003">Cell membrane</keyword>
<comment type="cofactor">
    <cofactor evidence="7">
        <name>Mg(2+)</name>
        <dbReference type="ChEBI" id="CHEBI:18420"/>
    </cofactor>
</comment>
<dbReference type="Pfam" id="PF00953">
    <property type="entry name" value="Glycos_transf_4"/>
    <property type="match status" value="1"/>
</dbReference>
<evidence type="ECO:0000256" key="5">
    <source>
        <dbReference type="ARBA" id="ARBA00022989"/>
    </source>
</evidence>
<dbReference type="AlphaFoldDB" id="A0A2G0CH23"/>
<evidence type="ECO:0000256" key="6">
    <source>
        <dbReference type="ARBA" id="ARBA00023136"/>
    </source>
</evidence>
<feature type="transmembrane region" description="Helical" evidence="8">
    <location>
        <begin position="39"/>
        <end position="64"/>
    </location>
</feature>
<dbReference type="OrthoDB" id="9783652at2"/>
<feature type="transmembrane region" description="Helical" evidence="8">
    <location>
        <begin position="252"/>
        <end position="273"/>
    </location>
</feature>
<keyword evidence="7" id="KW-0460">Magnesium</keyword>
<gene>
    <name evidence="9" type="ORF">CGL56_07320</name>
</gene>
<keyword evidence="3 9" id="KW-0808">Transferase</keyword>
<feature type="transmembrane region" description="Helical" evidence="8">
    <location>
        <begin position="70"/>
        <end position="89"/>
    </location>
</feature>
<dbReference type="PANTHER" id="PTHR22926:SF3">
    <property type="entry name" value="UNDECAPRENYL-PHOSPHATE ALPHA-N-ACETYLGLUCOSAMINYL 1-PHOSPHATE TRANSFERASE"/>
    <property type="match status" value="1"/>
</dbReference>
<keyword evidence="4 8" id="KW-0812">Transmembrane</keyword>
<protein>
    <submittedName>
        <fullName evidence="9">Undecaprenyl-phosphate alpha-N-acetylglucosaminyl 1-phosphate transferase</fullName>
    </submittedName>
</protein>
<feature type="binding site" evidence="7">
    <location>
        <position position="214"/>
    </location>
    <ligand>
        <name>Mg(2+)</name>
        <dbReference type="ChEBI" id="CHEBI:18420"/>
    </ligand>
</feature>
<proteinExistence type="predicted"/>
<keyword evidence="6 8" id="KW-0472">Membrane</keyword>
<evidence type="ECO:0000256" key="2">
    <source>
        <dbReference type="ARBA" id="ARBA00022475"/>
    </source>
</evidence>
<organism evidence="9 10">
    <name type="scientific">Neolewinella marina</name>
    <dbReference type="NCBI Taxonomy" id="438751"/>
    <lineage>
        <taxon>Bacteria</taxon>
        <taxon>Pseudomonadati</taxon>
        <taxon>Bacteroidota</taxon>
        <taxon>Saprospiria</taxon>
        <taxon>Saprospirales</taxon>
        <taxon>Lewinellaceae</taxon>
        <taxon>Neolewinella</taxon>
    </lineage>
</organism>
<dbReference type="PANTHER" id="PTHR22926">
    <property type="entry name" value="PHOSPHO-N-ACETYLMURAMOYL-PENTAPEPTIDE-TRANSFERASE"/>
    <property type="match status" value="1"/>
</dbReference>
<feature type="transmembrane region" description="Helical" evidence="8">
    <location>
        <begin position="324"/>
        <end position="343"/>
    </location>
</feature>
<dbReference type="GO" id="GO:0016780">
    <property type="term" value="F:phosphotransferase activity, for other substituted phosphate groups"/>
    <property type="evidence" value="ECO:0007669"/>
    <property type="project" value="InterPro"/>
</dbReference>
<dbReference type="GO" id="GO:0071555">
    <property type="term" value="P:cell wall organization"/>
    <property type="evidence" value="ECO:0007669"/>
    <property type="project" value="TreeGrafter"/>
</dbReference>
<dbReference type="GO" id="GO:0009103">
    <property type="term" value="P:lipopolysaccharide biosynthetic process"/>
    <property type="evidence" value="ECO:0007669"/>
    <property type="project" value="TreeGrafter"/>
</dbReference>
<evidence type="ECO:0000256" key="3">
    <source>
        <dbReference type="ARBA" id="ARBA00022679"/>
    </source>
</evidence>
<comment type="subcellular location">
    <subcellularLocation>
        <location evidence="1">Cell membrane</location>
        <topology evidence="1">Multi-pass membrane protein</topology>
    </subcellularLocation>
</comment>
<evidence type="ECO:0000256" key="8">
    <source>
        <dbReference type="SAM" id="Phobius"/>
    </source>
</evidence>
<feature type="binding site" evidence="7">
    <location>
        <position position="153"/>
    </location>
    <ligand>
        <name>Mg(2+)</name>
        <dbReference type="ChEBI" id="CHEBI:18420"/>
    </ligand>
</feature>
<evidence type="ECO:0000313" key="10">
    <source>
        <dbReference type="Proteomes" id="UP000226437"/>
    </source>
</evidence>
<reference evidence="9 10" key="1">
    <citation type="submission" date="2017-10" db="EMBL/GenBank/DDBJ databases">
        <title>The draft genome sequence of Lewinella marina KCTC 32374.</title>
        <authorList>
            <person name="Wang K."/>
        </authorList>
    </citation>
    <scope>NUCLEOTIDE SEQUENCE [LARGE SCALE GENOMIC DNA]</scope>
    <source>
        <strain evidence="9 10">MKG-38</strain>
    </source>
</reference>
<feature type="transmembrane region" description="Helical" evidence="8">
    <location>
        <begin position="211"/>
        <end position="232"/>
    </location>
</feature>
<dbReference type="InterPro" id="IPR000715">
    <property type="entry name" value="Glycosyl_transferase_4"/>
</dbReference>
<evidence type="ECO:0000256" key="1">
    <source>
        <dbReference type="ARBA" id="ARBA00004651"/>
    </source>
</evidence>
<dbReference type="GO" id="GO:0046872">
    <property type="term" value="F:metal ion binding"/>
    <property type="evidence" value="ECO:0007669"/>
    <property type="project" value="UniProtKB-KW"/>
</dbReference>
<feature type="transmembrane region" description="Helical" evidence="8">
    <location>
        <begin position="6"/>
        <end position="27"/>
    </location>
</feature>
<sequence>MFVFILSFLIAFALVFAIMPNVIRIAIEKKLVATPEARSSHAIITPCLGGIPIFLGILFCALLLTPLDQWGGLQYILSALVIVFMIGTKDDISQLSAGKKTAGLFIAIAILVTRGEIRLESMYDLFYISGDLPFWFSIAASAFTLLVISNAFNLIDGIDGLAGTVGVIAMVSFGTWFFVVGMVHLGILALAAAGGLLAFLYYNVSKVQKTFMGDTGALVVGMLLGIMTIEFIDVCSRGAIPSVYRFNQPIAVAVGILIIPLFDTIRVFITRILKGQSPMKPDRRHIHHLLIDSNLSHIQATFVLALVNLSFISLALLLDPLLDLHLILLIEIGVAVTLTYLLNRHAVRIKRQKRELTEGRETTAPAPQPQTV</sequence>
<dbReference type="PROSITE" id="PS01348">
    <property type="entry name" value="MRAY_2"/>
    <property type="match status" value="1"/>
</dbReference>
<keyword evidence="10" id="KW-1185">Reference proteome</keyword>
<evidence type="ECO:0000256" key="4">
    <source>
        <dbReference type="ARBA" id="ARBA00022692"/>
    </source>
</evidence>
<feature type="transmembrane region" description="Helical" evidence="8">
    <location>
        <begin position="160"/>
        <end position="179"/>
    </location>
</feature>
<dbReference type="CDD" id="cd06853">
    <property type="entry name" value="GT_WecA_like"/>
    <property type="match status" value="1"/>
</dbReference>
<dbReference type="InterPro" id="IPR018480">
    <property type="entry name" value="PNAcMuramoyl-5peptid_Trfase_CS"/>
</dbReference>
<dbReference type="Proteomes" id="UP000226437">
    <property type="component" value="Unassembled WGS sequence"/>
</dbReference>
<dbReference type="GO" id="GO:0005886">
    <property type="term" value="C:plasma membrane"/>
    <property type="evidence" value="ECO:0007669"/>
    <property type="project" value="UniProtKB-SubCell"/>
</dbReference>
<dbReference type="RefSeq" id="WP_099105874.1">
    <property type="nucleotide sequence ID" value="NZ_JAATJF010000002.1"/>
</dbReference>
<dbReference type="EMBL" id="PDLO01000002">
    <property type="protein sequence ID" value="PHK99258.1"/>
    <property type="molecule type" value="Genomic_DNA"/>
</dbReference>
<dbReference type="GO" id="GO:0044038">
    <property type="term" value="P:cell wall macromolecule biosynthetic process"/>
    <property type="evidence" value="ECO:0007669"/>
    <property type="project" value="TreeGrafter"/>
</dbReference>
<name>A0A2G0CH23_9BACT</name>
<keyword evidence="7" id="KW-0479">Metal-binding</keyword>
<comment type="caution">
    <text evidence="9">The sequence shown here is derived from an EMBL/GenBank/DDBJ whole genome shotgun (WGS) entry which is preliminary data.</text>
</comment>
<evidence type="ECO:0000256" key="7">
    <source>
        <dbReference type="PIRSR" id="PIRSR600715-1"/>
    </source>
</evidence>
<keyword evidence="5 8" id="KW-1133">Transmembrane helix</keyword>
<accession>A0A2G0CH23</accession>